<feature type="domain" description="T-SNARE coiled-coil homology" evidence="9">
    <location>
        <begin position="236"/>
        <end position="298"/>
    </location>
</feature>
<dbReference type="Pfam" id="PF00804">
    <property type="entry name" value="Syntaxin"/>
    <property type="match status" value="1"/>
</dbReference>
<dbReference type="PROSITE" id="PS50192">
    <property type="entry name" value="T_SNARE"/>
    <property type="match status" value="1"/>
</dbReference>
<sequence>MEDRLEELRNLGGVKPEEEKKGKKGKKGKDSNNNNNEGEGSSKSNTEPSINDIEMGPMDGDELNEEFMPEFYQEVGVIKTVMTSIRRSIKAIEEKSVLSLNSINVDQGTKYEEDLQGMIDATNRSFTDLKKKLENMKINTDKYVSSKQGTDTEERIRTNMQKTLTQKFVEMMREYQEIQTNYKNKYKEKMERQYRIANSNATPEEIREAIESGDAKKIFAEAVLYTHLHKEAQVALAYVKDRHNDIVKLEQSIADLHQLFLDMAVLVETQGEILNQIEANVESTVLNTKEGVSNLAEANRLHRKGRKKMYILLVIVVIVLIAVLAPVLATQIPKSTK</sequence>
<dbReference type="GO" id="GO:0006886">
    <property type="term" value="P:intracellular protein transport"/>
    <property type="evidence" value="ECO:0007669"/>
    <property type="project" value="InterPro"/>
</dbReference>
<reference evidence="10 11" key="1">
    <citation type="submission" date="2015-12" db="EMBL/GenBank/DDBJ databases">
        <title>Dictyostelia acquired genes for synthesis and detection of signals that induce cell-type specialization by lateral gene transfer from prokaryotes.</title>
        <authorList>
            <person name="Gloeckner G."/>
            <person name="Schaap P."/>
        </authorList>
    </citation>
    <scope>NUCLEOTIDE SEQUENCE [LARGE SCALE GENOMIC DNA]</scope>
    <source>
        <strain evidence="10 11">TK</strain>
    </source>
</reference>
<dbReference type="EMBL" id="LODT01000034">
    <property type="protein sequence ID" value="KYQ91704.1"/>
    <property type="molecule type" value="Genomic_DNA"/>
</dbReference>
<evidence type="ECO:0000256" key="3">
    <source>
        <dbReference type="ARBA" id="ARBA00022692"/>
    </source>
</evidence>
<dbReference type="InParanoid" id="A0A151ZCV3"/>
<dbReference type="InterPro" id="IPR006012">
    <property type="entry name" value="Syntaxin/epimorphin_CS"/>
</dbReference>
<evidence type="ECO:0000256" key="2">
    <source>
        <dbReference type="ARBA" id="ARBA00009063"/>
    </source>
</evidence>
<evidence type="ECO:0000256" key="5">
    <source>
        <dbReference type="ARBA" id="ARBA00023136"/>
    </source>
</evidence>
<protein>
    <submittedName>
        <fullName evidence="10">t-SNARE family protein</fullName>
    </submittedName>
</protein>
<dbReference type="GO" id="GO:0005484">
    <property type="term" value="F:SNAP receptor activity"/>
    <property type="evidence" value="ECO:0007669"/>
    <property type="project" value="InterPro"/>
</dbReference>
<keyword evidence="5 8" id="KW-0472">Membrane</keyword>
<dbReference type="OrthoDB" id="10255013at2759"/>
<dbReference type="GO" id="GO:0012505">
    <property type="term" value="C:endomembrane system"/>
    <property type="evidence" value="ECO:0007669"/>
    <property type="project" value="TreeGrafter"/>
</dbReference>
<comment type="caution">
    <text evidence="10">The sequence shown here is derived from an EMBL/GenBank/DDBJ whole genome shotgun (WGS) entry which is preliminary data.</text>
</comment>
<dbReference type="OMA" id="HPRNAPQ"/>
<gene>
    <name evidence="10" type="ORF">DLAC_07485</name>
</gene>
<evidence type="ECO:0000259" key="9">
    <source>
        <dbReference type="PROSITE" id="PS50192"/>
    </source>
</evidence>
<dbReference type="GO" id="GO:0006887">
    <property type="term" value="P:exocytosis"/>
    <property type="evidence" value="ECO:0007669"/>
    <property type="project" value="TreeGrafter"/>
</dbReference>
<organism evidence="10 11">
    <name type="scientific">Tieghemostelium lacteum</name>
    <name type="common">Slime mold</name>
    <name type="synonym">Dictyostelium lacteum</name>
    <dbReference type="NCBI Taxonomy" id="361077"/>
    <lineage>
        <taxon>Eukaryota</taxon>
        <taxon>Amoebozoa</taxon>
        <taxon>Evosea</taxon>
        <taxon>Eumycetozoa</taxon>
        <taxon>Dictyostelia</taxon>
        <taxon>Dictyosteliales</taxon>
        <taxon>Raperosteliaceae</taxon>
        <taxon>Tieghemostelium</taxon>
    </lineage>
</organism>
<feature type="compositionally biased region" description="Basic and acidic residues" evidence="7">
    <location>
        <begin position="1"/>
        <end position="21"/>
    </location>
</feature>
<dbReference type="GO" id="GO:0031201">
    <property type="term" value="C:SNARE complex"/>
    <property type="evidence" value="ECO:0007669"/>
    <property type="project" value="TreeGrafter"/>
</dbReference>
<dbReference type="Gene3D" id="1.20.58.70">
    <property type="match status" value="1"/>
</dbReference>
<dbReference type="InterPro" id="IPR045242">
    <property type="entry name" value="Syntaxin"/>
</dbReference>
<dbReference type="SMART" id="SM00397">
    <property type="entry name" value="t_SNARE"/>
    <property type="match status" value="1"/>
</dbReference>
<evidence type="ECO:0000256" key="8">
    <source>
        <dbReference type="SAM" id="Phobius"/>
    </source>
</evidence>
<keyword evidence="11" id="KW-1185">Reference proteome</keyword>
<dbReference type="SMART" id="SM00503">
    <property type="entry name" value="SynN"/>
    <property type="match status" value="1"/>
</dbReference>
<dbReference type="InterPro" id="IPR000727">
    <property type="entry name" value="T_SNARE_dom"/>
</dbReference>
<dbReference type="GO" id="GO:0006906">
    <property type="term" value="P:vesicle fusion"/>
    <property type="evidence" value="ECO:0007669"/>
    <property type="project" value="TreeGrafter"/>
</dbReference>
<dbReference type="PROSITE" id="PS00914">
    <property type="entry name" value="SYNTAXIN"/>
    <property type="match status" value="1"/>
</dbReference>
<evidence type="ECO:0000313" key="10">
    <source>
        <dbReference type="EMBL" id="KYQ91704.1"/>
    </source>
</evidence>
<evidence type="ECO:0000256" key="6">
    <source>
        <dbReference type="RuleBase" id="RU003858"/>
    </source>
</evidence>
<dbReference type="InterPro" id="IPR006011">
    <property type="entry name" value="Syntaxin_N"/>
</dbReference>
<comment type="similarity">
    <text evidence="2 6">Belongs to the syntaxin family.</text>
</comment>
<feature type="compositionally biased region" description="Low complexity" evidence="7">
    <location>
        <begin position="31"/>
        <end position="45"/>
    </location>
</feature>
<dbReference type="GO" id="GO:0000149">
    <property type="term" value="F:SNARE binding"/>
    <property type="evidence" value="ECO:0007669"/>
    <property type="project" value="TreeGrafter"/>
</dbReference>
<keyword evidence="4 8" id="KW-1133">Transmembrane helix</keyword>
<dbReference type="CDD" id="cd15848">
    <property type="entry name" value="SNARE_syntaxin1-like"/>
    <property type="match status" value="1"/>
</dbReference>
<evidence type="ECO:0000256" key="1">
    <source>
        <dbReference type="ARBA" id="ARBA00004211"/>
    </source>
</evidence>
<dbReference type="PANTHER" id="PTHR19957:SF307">
    <property type="entry name" value="PROTEIN SSO1-RELATED"/>
    <property type="match status" value="1"/>
</dbReference>
<evidence type="ECO:0000256" key="7">
    <source>
        <dbReference type="SAM" id="MobiDB-lite"/>
    </source>
</evidence>
<dbReference type="STRING" id="361077.A0A151ZCV3"/>
<dbReference type="SUPFAM" id="SSF47661">
    <property type="entry name" value="t-snare proteins"/>
    <property type="match status" value="1"/>
</dbReference>
<dbReference type="Gene3D" id="1.20.5.110">
    <property type="match status" value="1"/>
</dbReference>
<dbReference type="Proteomes" id="UP000076078">
    <property type="component" value="Unassembled WGS sequence"/>
</dbReference>
<feature type="region of interest" description="Disordered" evidence="7">
    <location>
        <begin position="1"/>
        <end position="63"/>
    </location>
</feature>
<dbReference type="FunCoup" id="A0A151ZCV3">
    <property type="interactions" value="189"/>
</dbReference>
<evidence type="ECO:0000313" key="11">
    <source>
        <dbReference type="Proteomes" id="UP000076078"/>
    </source>
</evidence>
<dbReference type="PANTHER" id="PTHR19957">
    <property type="entry name" value="SYNTAXIN"/>
    <property type="match status" value="1"/>
</dbReference>
<dbReference type="AlphaFoldDB" id="A0A151ZCV3"/>
<dbReference type="GO" id="GO:0005886">
    <property type="term" value="C:plasma membrane"/>
    <property type="evidence" value="ECO:0007669"/>
    <property type="project" value="TreeGrafter"/>
</dbReference>
<name>A0A151ZCV3_TIELA</name>
<accession>A0A151ZCV3</accession>
<keyword evidence="3 8" id="KW-0812">Transmembrane</keyword>
<dbReference type="GO" id="GO:0048278">
    <property type="term" value="P:vesicle docking"/>
    <property type="evidence" value="ECO:0007669"/>
    <property type="project" value="TreeGrafter"/>
</dbReference>
<evidence type="ECO:0000256" key="4">
    <source>
        <dbReference type="ARBA" id="ARBA00022989"/>
    </source>
</evidence>
<comment type="subcellular location">
    <subcellularLocation>
        <location evidence="1">Membrane</location>
        <topology evidence="1">Single-pass type IV membrane protein</topology>
    </subcellularLocation>
</comment>
<proteinExistence type="inferred from homology"/>
<feature type="transmembrane region" description="Helical" evidence="8">
    <location>
        <begin position="309"/>
        <end position="329"/>
    </location>
</feature>
<dbReference type="Pfam" id="PF05739">
    <property type="entry name" value="SNARE"/>
    <property type="match status" value="1"/>
</dbReference>
<dbReference type="InterPro" id="IPR010989">
    <property type="entry name" value="SNARE"/>
</dbReference>
<dbReference type="FunFam" id="1.20.58.70:FF:000011">
    <property type="entry name" value="Syntaxin 4"/>
    <property type="match status" value="1"/>
</dbReference>